<comment type="caution">
    <text evidence="11">The sequence shown here is derived from an EMBL/GenBank/DDBJ whole genome shotgun (WGS) entry which is preliminary data.</text>
</comment>
<reference evidence="11 12" key="1">
    <citation type="submission" date="2021-07" db="EMBL/GenBank/DDBJ databases">
        <title>The Aristolochia fimbriata genome: insights into angiosperm evolution, floral development and chemical biosynthesis.</title>
        <authorList>
            <person name="Jiao Y."/>
        </authorList>
    </citation>
    <scope>NUCLEOTIDE SEQUENCE [LARGE SCALE GENOMIC DNA]</scope>
    <source>
        <strain evidence="11">IBCAS-2021</strain>
        <tissue evidence="11">Leaf</tissue>
    </source>
</reference>
<evidence type="ECO:0000256" key="1">
    <source>
        <dbReference type="ARBA" id="ARBA00004123"/>
    </source>
</evidence>
<feature type="domain" description="AP2/ERF" evidence="10">
    <location>
        <begin position="67"/>
        <end position="124"/>
    </location>
</feature>
<dbReference type="EMBL" id="JAINDJ010000006">
    <property type="protein sequence ID" value="KAG9445450.1"/>
    <property type="molecule type" value="Genomic_DNA"/>
</dbReference>
<dbReference type="GO" id="GO:0000976">
    <property type="term" value="F:transcription cis-regulatory region binding"/>
    <property type="evidence" value="ECO:0007669"/>
    <property type="project" value="TreeGrafter"/>
</dbReference>
<feature type="compositionally biased region" description="Basic and acidic residues" evidence="9">
    <location>
        <begin position="28"/>
        <end position="41"/>
    </location>
</feature>
<protein>
    <recommendedName>
        <fullName evidence="10">AP2/ERF domain-containing protein</fullName>
    </recommendedName>
</protein>
<name>A0AAV7EBF4_ARIFI</name>
<dbReference type="InterPro" id="IPR016177">
    <property type="entry name" value="DNA-bd_dom_sf"/>
</dbReference>
<evidence type="ECO:0000256" key="3">
    <source>
        <dbReference type="ARBA" id="ARBA00023016"/>
    </source>
</evidence>
<gene>
    <name evidence="11" type="ORF">H6P81_016790</name>
</gene>
<evidence type="ECO:0000256" key="4">
    <source>
        <dbReference type="ARBA" id="ARBA00023125"/>
    </source>
</evidence>
<organism evidence="11 12">
    <name type="scientific">Aristolochia fimbriata</name>
    <name type="common">White veined hardy Dutchman's pipe vine</name>
    <dbReference type="NCBI Taxonomy" id="158543"/>
    <lineage>
        <taxon>Eukaryota</taxon>
        <taxon>Viridiplantae</taxon>
        <taxon>Streptophyta</taxon>
        <taxon>Embryophyta</taxon>
        <taxon>Tracheophyta</taxon>
        <taxon>Spermatophyta</taxon>
        <taxon>Magnoliopsida</taxon>
        <taxon>Magnoliidae</taxon>
        <taxon>Piperales</taxon>
        <taxon>Aristolochiaceae</taxon>
        <taxon>Aristolochia</taxon>
    </lineage>
</organism>
<evidence type="ECO:0000256" key="7">
    <source>
        <dbReference type="ARBA" id="ARBA00023242"/>
    </source>
</evidence>
<dbReference type="AlphaFoldDB" id="A0AAV7EBF4"/>
<keyword evidence="5" id="KW-0010">Activator</keyword>
<dbReference type="SUPFAM" id="SSF54171">
    <property type="entry name" value="DNA-binding domain"/>
    <property type="match status" value="1"/>
</dbReference>
<dbReference type="PRINTS" id="PR00367">
    <property type="entry name" value="ETHRSPELEMNT"/>
</dbReference>
<keyword evidence="12" id="KW-1185">Reference proteome</keyword>
<accession>A0AAV7EBF4</accession>
<keyword evidence="6" id="KW-0804">Transcription</keyword>
<dbReference type="PROSITE" id="PS51032">
    <property type="entry name" value="AP2_ERF"/>
    <property type="match status" value="1"/>
</dbReference>
<dbReference type="CDD" id="cd00018">
    <property type="entry name" value="AP2"/>
    <property type="match status" value="1"/>
</dbReference>
<dbReference type="GO" id="GO:0003700">
    <property type="term" value="F:DNA-binding transcription factor activity"/>
    <property type="evidence" value="ECO:0007669"/>
    <property type="project" value="InterPro"/>
</dbReference>
<evidence type="ECO:0000313" key="12">
    <source>
        <dbReference type="Proteomes" id="UP000825729"/>
    </source>
</evidence>
<keyword evidence="4" id="KW-0238">DNA-binding</keyword>
<dbReference type="Pfam" id="PF00847">
    <property type="entry name" value="AP2"/>
    <property type="match status" value="1"/>
</dbReference>
<dbReference type="PANTHER" id="PTHR31241:SF62">
    <property type="entry name" value="DEHYDRATION-RESPONSIVE ELEMENT-BINDING PROTEIN 2D"/>
    <property type="match status" value="1"/>
</dbReference>
<evidence type="ECO:0000256" key="2">
    <source>
        <dbReference type="ARBA" id="ARBA00023015"/>
    </source>
</evidence>
<dbReference type="FunFam" id="3.30.730.10:FF:000001">
    <property type="entry name" value="Ethylene-responsive transcription factor 2"/>
    <property type="match status" value="1"/>
</dbReference>
<evidence type="ECO:0000259" key="10">
    <source>
        <dbReference type="PROSITE" id="PS51032"/>
    </source>
</evidence>
<feature type="compositionally biased region" description="Basic residues" evidence="9">
    <location>
        <begin position="42"/>
        <end position="55"/>
    </location>
</feature>
<comment type="subcellular location">
    <subcellularLocation>
        <location evidence="1">Nucleus</location>
    </subcellularLocation>
</comment>
<feature type="region of interest" description="Disordered" evidence="9">
    <location>
        <begin position="127"/>
        <end position="162"/>
    </location>
</feature>
<dbReference type="Proteomes" id="UP000825729">
    <property type="component" value="Unassembled WGS sequence"/>
</dbReference>
<evidence type="ECO:0000256" key="6">
    <source>
        <dbReference type="ARBA" id="ARBA00023163"/>
    </source>
</evidence>
<keyword evidence="3" id="KW-0346">Stress response</keyword>
<dbReference type="GO" id="GO:0045893">
    <property type="term" value="P:positive regulation of DNA-templated transcription"/>
    <property type="evidence" value="ECO:0007669"/>
    <property type="project" value="TreeGrafter"/>
</dbReference>
<dbReference type="SMART" id="SM00380">
    <property type="entry name" value="AP2"/>
    <property type="match status" value="1"/>
</dbReference>
<sequence length="329" mass="36305">MSEPQKQRKLRRRNGSVSIADTLARWKEHNSQLDHSSDGKSIRKVPAKGSKKGCMRGKGGPENSKCSYRGVRQRTWGKWVAEIREPNRGNRLWLGTFPTATEAALAYDEAARAMYGSAARLNLPNMDSSATTSSTHSASDSTTVSSVSHNSDVAQDSKENIPRIKCEDGELTSGNAAEIQDLATVKNEASDQDGGGPLQNFDFATDEMFDVDELLRMMDSGEGNEPGLRVDNTDYSNMGSYWLHQGSGQPPWVSPSALSFQMENPDAKLLGSLQHMEQAPACVDYEYDFLKHKQENEAGLNFGFGGDQGLQLDDLHFGDLQFEDYDKNH</sequence>
<dbReference type="PANTHER" id="PTHR31241">
    <property type="entry name" value="DEHYDRATION-RESPONSIVE ELEMENT-BINDING PROTEIN 2C"/>
    <property type="match status" value="1"/>
</dbReference>
<evidence type="ECO:0000256" key="8">
    <source>
        <dbReference type="ARBA" id="ARBA00024343"/>
    </source>
</evidence>
<keyword evidence="2" id="KW-0805">Transcription regulation</keyword>
<evidence type="ECO:0000256" key="9">
    <source>
        <dbReference type="SAM" id="MobiDB-lite"/>
    </source>
</evidence>
<evidence type="ECO:0000313" key="11">
    <source>
        <dbReference type="EMBL" id="KAG9445450.1"/>
    </source>
</evidence>
<feature type="region of interest" description="Disordered" evidence="9">
    <location>
        <begin position="28"/>
        <end position="67"/>
    </location>
</feature>
<keyword evidence="7" id="KW-0539">Nucleus</keyword>
<dbReference type="InterPro" id="IPR036955">
    <property type="entry name" value="AP2/ERF_dom_sf"/>
</dbReference>
<dbReference type="GO" id="GO:0006950">
    <property type="term" value="P:response to stress"/>
    <property type="evidence" value="ECO:0007669"/>
    <property type="project" value="TreeGrafter"/>
</dbReference>
<dbReference type="GO" id="GO:0005634">
    <property type="term" value="C:nucleus"/>
    <property type="evidence" value="ECO:0007669"/>
    <property type="project" value="UniProtKB-SubCell"/>
</dbReference>
<evidence type="ECO:0000256" key="5">
    <source>
        <dbReference type="ARBA" id="ARBA00023159"/>
    </source>
</evidence>
<proteinExistence type="inferred from homology"/>
<feature type="compositionally biased region" description="Low complexity" evidence="9">
    <location>
        <begin position="127"/>
        <end position="149"/>
    </location>
</feature>
<comment type="similarity">
    <text evidence="8">Belongs to the AP2/ERF transcription factor family. ERF subfamily.</text>
</comment>
<dbReference type="Gene3D" id="3.30.730.10">
    <property type="entry name" value="AP2/ERF domain"/>
    <property type="match status" value="1"/>
</dbReference>
<dbReference type="InterPro" id="IPR001471">
    <property type="entry name" value="AP2/ERF_dom"/>
</dbReference>